<comment type="function">
    <text evidence="15">Functions in the biosynthesis of branched-chain amino acids. Catalyzes the dehydration of (2R,3R)-2,3-dihydroxy-3-methylpentanoate (2,3-dihydroxy-3-methylvalerate) into 2-oxo-3-methylpentanoate (2-oxo-3-methylvalerate) and of (2R)-2,3-dihydroxy-3-methylbutanoate (2,3-dihydroxyisovalerate) into 2-oxo-3-methylbutanoate (2-oxoisovalerate), the penultimate precursor to L-isoleucine and L-valine, respectively.</text>
</comment>
<feature type="binding site" evidence="15">
    <location>
        <position position="155"/>
    </location>
    <ligand>
        <name>Mg(2+)</name>
        <dbReference type="ChEBI" id="CHEBI:18420"/>
    </ligand>
</feature>
<keyword evidence="7 15" id="KW-0408">Iron</keyword>
<dbReference type="eggNOG" id="COG0129">
    <property type="taxonomic scope" value="Bacteria"/>
</dbReference>
<comment type="catalytic activity">
    <reaction evidence="11">
        <text>(2R)-2,3-dihydroxy-3-methylbutanoate = 3-methyl-2-oxobutanoate + H2O</text>
        <dbReference type="Rhea" id="RHEA:24809"/>
        <dbReference type="ChEBI" id="CHEBI:11851"/>
        <dbReference type="ChEBI" id="CHEBI:15377"/>
        <dbReference type="ChEBI" id="CHEBI:49072"/>
        <dbReference type="EC" id="4.2.1.9"/>
    </reaction>
    <physiologicalReaction direction="left-to-right" evidence="11">
        <dbReference type="Rhea" id="RHEA:24810"/>
    </physiologicalReaction>
</comment>
<dbReference type="AlphaFoldDB" id="E6SHZ9"/>
<dbReference type="FunFam" id="3.50.30.80:FF:000001">
    <property type="entry name" value="Dihydroxy-acid dehydratase"/>
    <property type="match status" value="1"/>
</dbReference>
<sequence>MTFQQGTTAERATQAEATKTVPPVTGTGTNGFAAPLRSREVVEGFHRAPHRSLFKAMGYTDEELRRPLIGVMNSRNEIIPGHVHLDNIARAVCDGIRMAGGTPIQFGVIGVDDGIAMGHRGMRFSLPSRELIADSIETVTEAHQLDGLVLIPNCDKITPGMLMAAARLNLPTVVVSGGPMMAGNVYGRAVNLATVFEGVGAFQAGRITAEELFELEEAACPTCGSCSGMFTANSMNCLTEAIGLGLPGNGTIPAVEAARLRLAKQAGMQVMELVRRGLRARDILTEAAFRNALAVDMALGCSTNTVLHLLAIAHEAGLGDVITLDLIDEVSRCTPQLCKLAPAGPHHIQDLHQAGGIQAVLAELLRGGHIDGSVLTVTGRTVAENLAAAERRILRARAWRSDVIRPIEEPHSPEGGLAVLRGNLAPDGAVVKQGAVDPAMLRHRGPARVFDSEEDAAAAIRQGRIRPGDVVVIRYEGPRGGPGMREMLAITAALAGMGLDREVALITDGRFSGATRGASIGHVSPEAAAGGPIALVEDGDEIEIDIPGRRLELRVPPDELARRRERWQPRPPRETRGYLARYARAVTSANTGAVLMG</sequence>
<comment type="cofactor">
    <cofactor evidence="1 15">
        <name>Mg(2+)</name>
        <dbReference type="ChEBI" id="CHEBI:18420"/>
    </cofactor>
</comment>
<accession>E6SHZ9</accession>
<evidence type="ECO:0000256" key="4">
    <source>
        <dbReference type="ARBA" id="ARBA00022714"/>
    </source>
</evidence>
<comment type="catalytic activity">
    <reaction evidence="15">
        <text>(2R,3R)-2,3-dihydroxy-3-methylpentanoate = (S)-3-methyl-2-oxopentanoate + H2O</text>
        <dbReference type="Rhea" id="RHEA:27694"/>
        <dbReference type="ChEBI" id="CHEBI:15377"/>
        <dbReference type="ChEBI" id="CHEBI:35146"/>
        <dbReference type="ChEBI" id="CHEBI:49258"/>
        <dbReference type="EC" id="4.2.1.9"/>
    </reaction>
</comment>
<dbReference type="UniPathway" id="UPA00049">
    <property type="reaction ID" value="UER00061"/>
</dbReference>
<comment type="caution">
    <text evidence="15">Lacks conserved residue(s) required for the propagation of feature annotation.</text>
</comment>
<evidence type="ECO:0000256" key="12">
    <source>
        <dbReference type="ARBA" id="ARBA00029436"/>
    </source>
</evidence>
<comment type="cofactor">
    <cofactor evidence="15">
        <name>[2Fe-2S] cluster</name>
        <dbReference type="ChEBI" id="CHEBI:190135"/>
    </cofactor>
    <text evidence="15">Binds 1 [2Fe-2S] cluster per subunit. This cluster acts as a Lewis acid cofactor.</text>
</comment>
<dbReference type="HOGENOM" id="CLU_014271_4_2_9"/>
<keyword evidence="3 15" id="KW-0028">Amino-acid biosynthesis</keyword>
<dbReference type="InterPro" id="IPR000581">
    <property type="entry name" value="ILV_EDD_N"/>
</dbReference>
<dbReference type="InterPro" id="IPR037237">
    <property type="entry name" value="IlvD/EDD_N"/>
</dbReference>
<evidence type="ECO:0000256" key="13">
    <source>
        <dbReference type="ARBA" id="ARBA00029437"/>
    </source>
</evidence>
<dbReference type="InterPro" id="IPR042096">
    <property type="entry name" value="Dihydro-acid_dehy_C"/>
</dbReference>
<keyword evidence="4 15" id="KW-0001">2Fe-2S</keyword>
<dbReference type="PANTHER" id="PTHR43661:SF3">
    <property type="entry name" value="D-XYLONATE DEHYDRATASE YAGF-RELATED"/>
    <property type="match status" value="1"/>
</dbReference>
<dbReference type="STRING" id="644966.Tmar_1777"/>
<feature type="binding site" evidence="15">
    <location>
        <position position="113"/>
    </location>
    <ligand>
        <name>Mg(2+)</name>
        <dbReference type="ChEBI" id="CHEBI:18420"/>
    </ligand>
</feature>
<dbReference type="PROSITE" id="PS00887">
    <property type="entry name" value="ILVD_EDD_2"/>
    <property type="match status" value="1"/>
</dbReference>
<dbReference type="GO" id="GO:0051537">
    <property type="term" value="F:2 iron, 2 sulfur cluster binding"/>
    <property type="evidence" value="ECO:0007669"/>
    <property type="project" value="UniProtKB-UniRule"/>
</dbReference>
<dbReference type="EMBL" id="CP002344">
    <property type="protein sequence ID" value="ADU51879.1"/>
    <property type="molecule type" value="Genomic_DNA"/>
</dbReference>
<dbReference type="GO" id="GO:0005829">
    <property type="term" value="C:cytosol"/>
    <property type="evidence" value="ECO:0007669"/>
    <property type="project" value="TreeGrafter"/>
</dbReference>
<name>E6SHZ9_THEM7</name>
<dbReference type="UniPathway" id="UPA00047">
    <property type="reaction ID" value="UER00057"/>
</dbReference>
<keyword evidence="8 15" id="KW-0411">Iron-sulfur</keyword>
<dbReference type="Pfam" id="PF24877">
    <property type="entry name" value="ILV_EDD_C"/>
    <property type="match status" value="1"/>
</dbReference>
<comment type="pathway">
    <text evidence="12 15">Amino-acid biosynthesis; L-valine biosynthesis; L-valine from pyruvate: step 3/4.</text>
</comment>
<evidence type="ECO:0000256" key="11">
    <source>
        <dbReference type="ARBA" id="ARBA00029304"/>
    </source>
</evidence>
<evidence type="ECO:0000256" key="7">
    <source>
        <dbReference type="ARBA" id="ARBA00023004"/>
    </source>
</evidence>
<proteinExistence type="inferred from homology"/>
<comment type="pathway">
    <text evidence="13 15">Amino-acid biosynthesis; L-isoleucine biosynthesis; L-isoleucine from 2-oxobutanoate: step 3/4.</text>
</comment>
<dbReference type="InterPro" id="IPR004404">
    <property type="entry name" value="DihydroxyA_deHydtase"/>
</dbReference>
<keyword evidence="9 15" id="KW-0456">Lyase</keyword>
<dbReference type="PROSITE" id="PS00886">
    <property type="entry name" value="ILVD_EDD_1"/>
    <property type="match status" value="1"/>
</dbReference>
<evidence type="ECO:0000313" key="19">
    <source>
        <dbReference type="EMBL" id="ADU51879.1"/>
    </source>
</evidence>
<evidence type="ECO:0000256" key="5">
    <source>
        <dbReference type="ARBA" id="ARBA00022723"/>
    </source>
</evidence>
<dbReference type="SUPFAM" id="SSF143975">
    <property type="entry name" value="IlvD/EDD N-terminal domain-like"/>
    <property type="match status" value="1"/>
</dbReference>
<comment type="similarity">
    <text evidence="2 15">Belongs to the IlvD/Edd family.</text>
</comment>
<feature type="compositionally biased region" description="Low complexity" evidence="16">
    <location>
        <begin position="1"/>
        <end position="27"/>
    </location>
</feature>
<reference evidence="19 20" key="1">
    <citation type="journal article" date="2010" name="Stand. Genomic Sci.">
        <title>Complete genome sequence of Thermaerobacter marianensis type strain (7p75a).</title>
        <authorList>
            <person name="Han C."/>
            <person name="Gu W."/>
            <person name="Zhang X."/>
            <person name="Lapidus A."/>
            <person name="Nolan M."/>
            <person name="Copeland A."/>
            <person name="Lucas S."/>
            <person name="Del Rio T.G."/>
            <person name="Tice H."/>
            <person name="Cheng J.F."/>
            <person name="Tapia R."/>
            <person name="Goodwin L."/>
            <person name="Pitluck S."/>
            <person name="Pagani I."/>
            <person name="Ivanova N."/>
            <person name="Mavromatis K."/>
            <person name="Mikhailova N."/>
            <person name="Pati A."/>
            <person name="Chen A."/>
            <person name="Palaniappan K."/>
            <person name="Land M."/>
            <person name="Hauser L."/>
            <person name="Chang Y.J."/>
            <person name="Jeffries C.D."/>
            <person name="Schneider S."/>
            <person name="Rohde M."/>
            <person name="Goker M."/>
            <person name="Pukall R."/>
            <person name="Woyke T."/>
            <person name="Bristow J."/>
            <person name="Eisen J.A."/>
            <person name="Markowitz V."/>
            <person name="Hugenholtz P."/>
            <person name="Kyrpides N.C."/>
            <person name="Klenk H.P."/>
            <person name="Detter J.C."/>
        </authorList>
    </citation>
    <scope>NUCLEOTIDE SEQUENCE [LARGE SCALE GENOMIC DNA]</scope>
    <source>
        <strain evidence="20">ATCC 700841 / DSM 12885 / JCM 10246 / 7p75a</strain>
    </source>
</reference>
<organism evidence="19 20">
    <name type="scientific">Thermaerobacter marianensis (strain ATCC 700841 / DSM 12885 / JCM 10246 / 7p75a)</name>
    <dbReference type="NCBI Taxonomy" id="644966"/>
    <lineage>
        <taxon>Bacteria</taxon>
        <taxon>Bacillati</taxon>
        <taxon>Bacillota</taxon>
        <taxon>Clostridia</taxon>
        <taxon>Eubacteriales</taxon>
        <taxon>Clostridiales Family XVII. Incertae Sedis</taxon>
        <taxon>Thermaerobacter</taxon>
    </lineage>
</organism>
<evidence type="ECO:0000256" key="3">
    <source>
        <dbReference type="ARBA" id="ARBA00022605"/>
    </source>
</evidence>
<dbReference type="InterPro" id="IPR056740">
    <property type="entry name" value="ILV_EDD_C"/>
</dbReference>
<dbReference type="GO" id="GO:0009099">
    <property type="term" value="P:L-valine biosynthetic process"/>
    <property type="evidence" value="ECO:0007669"/>
    <property type="project" value="UniProtKB-UniRule"/>
</dbReference>
<dbReference type="GO" id="GO:0004160">
    <property type="term" value="F:dihydroxy-acid dehydratase activity"/>
    <property type="evidence" value="ECO:0007669"/>
    <property type="project" value="UniProtKB-UniRule"/>
</dbReference>
<dbReference type="GO" id="GO:0000287">
    <property type="term" value="F:magnesium ion binding"/>
    <property type="evidence" value="ECO:0007669"/>
    <property type="project" value="UniProtKB-UniRule"/>
</dbReference>
<evidence type="ECO:0000256" key="15">
    <source>
        <dbReference type="HAMAP-Rule" id="MF_00012"/>
    </source>
</evidence>
<dbReference type="Gene3D" id="3.50.30.80">
    <property type="entry name" value="IlvD/EDD C-terminal domain-like"/>
    <property type="match status" value="1"/>
</dbReference>
<dbReference type="SUPFAM" id="SSF52016">
    <property type="entry name" value="LeuD/IlvD-like"/>
    <property type="match status" value="1"/>
</dbReference>
<dbReference type="Pfam" id="PF00920">
    <property type="entry name" value="ILVD_EDD_N"/>
    <property type="match status" value="1"/>
</dbReference>
<dbReference type="InterPro" id="IPR020558">
    <property type="entry name" value="DiOHA_6PGluconate_deHydtase_CS"/>
</dbReference>
<evidence type="ECO:0000259" key="18">
    <source>
        <dbReference type="Pfam" id="PF24877"/>
    </source>
</evidence>
<dbReference type="NCBIfam" id="TIGR00110">
    <property type="entry name" value="ilvD"/>
    <property type="match status" value="1"/>
</dbReference>
<feature type="region of interest" description="Disordered" evidence="16">
    <location>
        <begin position="1"/>
        <end position="32"/>
    </location>
</feature>
<gene>
    <name evidence="15" type="primary">ilvD</name>
    <name evidence="19" type="ordered locus">Tmar_1777</name>
</gene>
<evidence type="ECO:0000256" key="10">
    <source>
        <dbReference type="ARBA" id="ARBA00023304"/>
    </source>
</evidence>
<keyword evidence="5 15" id="KW-0479">Metal-binding</keyword>
<evidence type="ECO:0000256" key="2">
    <source>
        <dbReference type="ARBA" id="ARBA00006486"/>
    </source>
</evidence>
<dbReference type="HAMAP" id="MF_00012">
    <property type="entry name" value="IlvD"/>
    <property type="match status" value="1"/>
</dbReference>
<dbReference type="EC" id="4.2.1.9" evidence="14 15"/>
<comment type="subunit">
    <text evidence="15">Homodimer.</text>
</comment>
<evidence type="ECO:0000256" key="6">
    <source>
        <dbReference type="ARBA" id="ARBA00022842"/>
    </source>
</evidence>
<feature type="active site" description="Proton acceptor" evidence="15">
    <location>
        <position position="512"/>
    </location>
</feature>
<keyword evidence="10 15" id="KW-0100">Branched-chain amino acid biosynthesis</keyword>
<keyword evidence="20" id="KW-1185">Reference proteome</keyword>
<dbReference type="KEGG" id="tmr:Tmar_1777"/>
<feature type="binding site" description="via carbamate group" evidence="15">
    <location>
        <position position="156"/>
    </location>
    <ligand>
        <name>Mg(2+)</name>
        <dbReference type="ChEBI" id="CHEBI:18420"/>
    </ligand>
</feature>
<dbReference type="Proteomes" id="UP000008915">
    <property type="component" value="Chromosome"/>
</dbReference>
<feature type="domain" description="Dihydroxy-acid/6-phosphogluconate dehydratase N-terminal" evidence="17">
    <location>
        <begin position="66"/>
        <end position="385"/>
    </location>
</feature>
<reference evidence="20" key="2">
    <citation type="journal article" date="2010" name="Stand. Genomic Sci.">
        <title>Complete genome sequence of Thermaerobacter marianensis type strain (7p75aT).</title>
        <authorList>
            <person name="Han C."/>
            <person name="Gu W."/>
            <person name="Zhang X."/>
            <person name="Lapidus A."/>
            <person name="Nolan M."/>
            <person name="Copeland A."/>
            <person name="Lucas S."/>
            <person name="Glavina Del Rio T."/>
            <person name="Tice H."/>
            <person name="Cheng J."/>
            <person name="Tapia R."/>
            <person name="Goodwin L."/>
            <person name="Pitluck S."/>
            <person name="Pagani I."/>
            <person name="Ivanova N."/>
            <person name="Mavromatis K."/>
            <person name="Mikhailova N."/>
            <person name="Pati A."/>
            <person name="Chen A."/>
            <person name="Palaniappan K."/>
            <person name="Land M."/>
            <person name="Hauser L."/>
            <person name="Chang Y."/>
            <person name="Jeffries C."/>
            <person name="Schneider S."/>
            <person name="Rohde M."/>
            <person name="Goker M."/>
            <person name="Pukall R."/>
            <person name="Woyke T."/>
            <person name="Bristow J."/>
            <person name="Eisen J."/>
            <person name="Markowitz V."/>
            <person name="Hugenholtz P."/>
            <person name="Kyrpides N."/>
            <person name="Klenk H."/>
            <person name="Detter J."/>
        </authorList>
    </citation>
    <scope>NUCLEOTIDE SEQUENCE [LARGE SCALE GENOMIC DNA]</scope>
    <source>
        <strain evidence="20">ATCC 700841 / DSM 12885 / JCM 10246 / 7p75a</strain>
    </source>
</reference>
<dbReference type="GO" id="GO:0009097">
    <property type="term" value="P:isoleucine biosynthetic process"/>
    <property type="evidence" value="ECO:0007669"/>
    <property type="project" value="UniProtKB-UniRule"/>
</dbReference>
<evidence type="ECO:0000256" key="9">
    <source>
        <dbReference type="ARBA" id="ARBA00023239"/>
    </source>
</evidence>
<evidence type="ECO:0000259" key="17">
    <source>
        <dbReference type="Pfam" id="PF00920"/>
    </source>
</evidence>
<keyword evidence="6 15" id="KW-0460">Magnesium</keyword>
<evidence type="ECO:0000256" key="14">
    <source>
        <dbReference type="ARBA" id="ARBA00029490"/>
    </source>
</evidence>
<dbReference type="NCBIfam" id="NF002068">
    <property type="entry name" value="PRK00911.1"/>
    <property type="match status" value="1"/>
</dbReference>
<evidence type="ECO:0000256" key="1">
    <source>
        <dbReference type="ARBA" id="ARBA00001946"/>
    </source>
</evidence>
<dbReference type="PANTHER" id="PTHR43661">
    <property type="entry name" value="D-XYLONATE DEHYDRATASE"/>
    <property type="match status" value="1"/>
</dbReference>
<evidence type="ECO:0000256" key="16">
    <source>
        <dbReference type="SAM" id="MobiDB-lite"/>
    </source>
</evidence>
<feature type="modified residue" description="N6-carboxylysine" evidence="15">
    <location>
        <position position="156"/>
    </location>
</feature>
<feature type="domain" description="Dihydroxy-acid/6-phosphogluconate dehydratase C-terminal" evidence="18">
    <location>
        <begin position="402"/>
        <end position="593"/>
    </location>
</feature>
<evidence type="ECO:0000256" key="8">
    <source>
        <dbReference type="ARBA" id="ARBA00023014"/>
    </source>
</evidence>
<evidence type="ECO:0000313" key="20">
    <source>
        <dbReference type="Proteomes" id="UP000008915"/>
    </source>
</evidence>
<protein>
    <recommendedName>
        <fullName evidence="14 15">Dihydroxy-acid dehydratase</fullName>
        <shortName evidence="15">DAD</shortName>
        <ecNumber evidence="14 15">4.2.1.9</ecNumber>
    </recommendedName>
</protein>
<feature type="binding site" evidence="15">
    <location>
        <position position="486"/>
    </location>
    <ligand>
        <name>Mg(2+)</name>
        <dbReference type="ChEBI" id="CHEBI:18420"/>
    </ligand>
</feature>